<name>A0ABX1A528_9ACTN</name>
<dbReference type="InterPro" id="IPR011009">
    <property type="entry name" value="Kinase-like_dom_sf"/>
</dbReference>
<evidence type="ECO:0000256" key="1">
    <source>
        <dbReference type="SAM" id="MobiDB-lite"/>
    </source>
</evidence>
<proteinExistence type="predicted"/>
<dbReference type="Pfam" id="PF01636">
    <property type="entry name" value="APH"/>
    <property type="match status" value="1"/>
</dbReference>
<reference evidence="3 4" key="1">
    <citation type="submission" date="2020-03" db="EMBL/GenBank/DDBJ databases">
        <title>WGS of actinomycetes isolated from Thailand.</title>
        <authorList>
            <person name="Thawai C."/>
        </authorList>
    </citation>
    <scope>NUCLEOTIDE SEQUENCE [LARGE SCALE GENOMIC DNA]</scope>
    <source>
        <strain evidence="3 4">SBST2-5</strain>
    </source>
</reference>
<keyword evidence="4" id="KW-1185">Reference proteome</keyword>
<feature type="domain" description="Aminoglycoside phosphotransferase" evidence="2">
    <location>
        <begin position="127"/>
        <end position="296"/>
    </location>
</feature>
<gene>
    <name evidence="3" type="ORF">HCJ93_02330</name>
</gene>
<protein>
    <submittedName>
        <fullName evidence="3">Aminoglycoside phosphotransferase family protein</fullName>
    </submittedName>
</protein>
<feature type="region of interest" description="Disordered" evidence="1">
    <location>
        <begin position="1"/>
        <end position="45"/>
    </location>
</feature>
<organism evidence="3 4">
    <name type="scientific">Streptomyces composti</name>
    <dbReference type="NCBI Taxonomy" id="2720025"/>
    <lineage>
        <taxon>Bacteria</taxon>
        <taxon>Bacillati</taxon>
        <taxon>Actinomycetota</taxon>
        <taxon>Actinomycetes</taxon>
        <taxon>Kitasatosporales</taxon>
        <taxon>Streptomycetaceae</taxon>
        <taxon>Streptomyces</taxon>
    </lineage>
</organism>
<dbReference type="InterPro" id="IPR002575">
    <property type="entry name" value="Aminoglycoside_PTrfase"/>
</dbReference>
<evidence type="ECO:0000313" key="3">
    <source>
        <dbReference type="EMBL" id="NJP48943.1"/>
    </source>
</evidence>
<dbReference type="EMBL" id="JAATEM010000002">
    <property type="protein sequence ID" value="NJP48943.1"/>
    <property type="molecule type" value="Genomic_DNA"/>
</dbReference>
<comment type="caution">
    <text evidence="3">The sequence shown here is derived from an EMBL/GenBank/DDBJ whole genome shotgun (WGS) entry which is preliminary data.</text>
</comment>
<evidence type="ECO:0000259" key="2">
    <source>
        <dbReference type="Pfam" id="PF01636"/>
    </source>
</evidence>
<dbReference type="SUPFAM" id="SSF56112">
    <property type="entry name" value="Protein kinase-like (PK-like)"/>
    <property type="match status" value="1"/>
</dbReference>
<evidence type="ECO:0000313" key="4">
    <source>
        <dbReference type="Proteomes" id="UP000730591"/>
    </source>
</evidence>
<dbReference type="Proteomes" id="UP000730591">
    <property type="component" value="Unassembled WGS sequence"/>
</dbReference>
<dbReference type="Gene3D" id="3.90.1200.10">
    <property type="match status" value="1"/>
</dbReference>
<accession>A0ABX1A528</accession>
<sequence>MPAQLGSCAGITLFRPRAQGDEPCPEPRTLPSEPTPGSPVPPDHHPLLRELTARAAAVAHQVPHTAPCPCAAATLADRPDGTVVRHGDTVAKAHARDADPGELRARMETASRLGDTFVAPLSHPSTDLRGRPVTFWPYGIPVDPDAPEAAPWEPAATLLARLHRTPAPPGLPGMRGPLNAARAVTRLRAEAPDHPATTPVLKAWSTLPAWAGAEAPMPGPLALCHGDFHLGQLVRLPGGGGWRLIDVDDLGTGHPAWDLARPAAWFACGLLHAEEWARFLAAYRNAGGPAVPAAGDPWPYLDIPARALTVQTAARMIAKAVGEGRPLDEVETCVVDACARIASVEAPAAPGAQA</sequence>